<dbReference type="Gene3D" id="1.10.10.10">
    <property type="entry name" value="Winged helix-like DNA-binding domain superfamily/Winged helix DNA-binding domain"/>
    <property type="match status" value="1"/>
</dbReference>
<gene>
    <name evidence="5" type="ORF">J2792_001788</name>
</gene>
<dbReference type="Proteomes" id="UP001184150">
    <property type="component" value="Unassembled WGS sequence"/>
</dbReference>
<evidence type="ECO:0000259" key="4">
    <source>
        <dbReference type="PROSITE" id="PS50995"/>
    </source>
</evidence>
<proteinExistence type="predicted"/>
<dbReference type="InterPro" id="IPR036388">
    <property type="entry name" value="WH-like_DNA-bd_sf"/>
</dbReference>
<keyword evidence="6" id="KW-1185">Reference proteome</keyword>
<protein>
    <submittedName>
        <fullName evidence="5">DNA-binding MarR family transcriptional regulator</fullName>
    </submittedName>
</protein>
<dbReference type="Pfam" id="PF01047">
    <property type="entry name" value="MarR"/>
    <property type="match status" value="1"/>
</dbReference>
<dbReference type="EMBL" id="JAVDRD010000004">
    <property type="protein sequence ID" value="MDR6510916.1"/>
    <property type="molecule type" value="Genomic_DNA"/>
</dbReference>
<evidence type="ECO:0000256" key="2">
    <source>
        <dbReference type="ARBA" id="ARBA00023125"/>
    </source>
</evidence>
<dbReference type="PANTHER" id="PTHR42756:SF1">
    <property type="entry name" value="TRANSCRIPTIONAL REPRESSOR OF EMRAB OPERON"/>
    <property type="match status" value="1"/>
</dbReference>
<evidence type="ECO:0000313" key="6">
    <source>
        <dbReference type="Proteomes" id="UP001184150"/>
    </source>
</evidence>
<reference evidence="5 6" key="1">
    <citation type="submission" date="2023-07" db="EMBL/GenBank/DDBJ databases">
        <title>Sorghum-associated microbial communities from plants grown in Nebraska, USA.</title>
        <authorList>
            <person name="Schachtman D."/>
        </authorList>
    </citation>
    <scope>NUCLEOTIDE SEQUENCE [LARGE SCALE GENOMIC DNA]</scope>
    <source>
        <strain evidence="5 6">DS1027</strain>
    </source>
</reference>
<dbReference type="SMART" id="SM00347">
    <property type="entry name" value="HTH_MARR"/>
    <property type="match status" value="1"/>
</dbReference>
<sequence>MAGKKRRGEAAVATEDRQWTRGLDDVIAYHLRRAQEASFAAYSRSIGEIRIWPGWYALLRIIYDNPGINQTELSAASGRDKSTLTASLRELGKAGLVERERDEIDRRNFRLKLSAAGEAQLAELELKAAAHNARIDSIIGPEHRDLFLALLKELSARL</sequence>
<dbReference type="PROSITE" id="PS50995">
    <property type="entry name" value="HTH_MARR_2"/>
    <property type="match status" value="1"/>
</dbReference>
<comment type="caution">
    <text evidence="5">The sequence shown here is derived from an EMBL/GenBank/DDBJ whole genome shotgun (WGS) entry which is preliminary data.</text>
</comment>
<dbReference type="PANTHER" id="PTHR42756">
    <property type="entry name" value="TRANSCRIPTIONAL REGULATOR, MARR"/>
    <property type="match status" value="1"/>
</dbReference>
<dbReference type="GO" id="GO:0003677">
    <property type="term" value="F:DNA binding"/>
    <property type="evidence" value="ECO:0007669"/>
    <property type="project" value="UniProtKB-KW"/>
</dbReference>
<keyword evidence="2 5" id="KW-0238">DNA-binding</keyword>
<dbReference type="RefSeq" id="WP_022676230.1">
    <property type="nucleotide sequence ID" value="NZ_CP140001.1"/>
</dbReference>
<name>A0ABU1MKQ8_9SPHN</name>
<dbReference type="InterPro" id="IPR036390">
    <property type="entry name" value="WH_DNA-bd_sf"/>
</dbReference>
<dbReference type="PRINTS" id="PR00598">
    <property type="entry name" value="HTHMARR"/>
</dbReference>
<dbReference type="InterPro" id="IPR000835">
    <property type="entry name" value="HTH_MarR-typ"/>
</dbReference>
<dbReference type="SUPFAM" id="SSF46785">
    <property type="entry name" value="Winged helix' DNA-binding domain"/>
    <property type="match status" value="1"/>
</dbReference>
<keyword evidence="3" id="KW-0804">Transcription</keyword>
<evidence type="ECO:0000256" key="1">
    <source>
        <dbReference type="ARBA" id="ARBA00023015"/>
    </source>
</evidence>
<keyword evidence="1" id="KW-0805">Transcription regulation</keyword>
<organism evidence="5 6">
    <name type="scientific">Novosphingobium capsulatum</name>
    <dbReference type="NCBI Taxonomy" id="13688"/>
    <lineage>
        <taxon>Bacteria</taxon>
        <taxon>Pseudomonadati</taxon>
        <taxon>Pseudomonadota</taxon>
        <taxon>Alphaproteobacteria</taxon>
        <taxon>Sphingomonadales</taxon>
        <taxon>Sphingomonadaceae</taxon>
        <taxon>Novosphingobium</taxon>
    </lineage>
</organism>
<evidence type="ECO:0000256" key="3">
    <source>
        <dbReference type="ARBA" id="ARBA00023163"/>
    </source>
</evidence>
<accession>A0ABU1MKQ8</accession>
<evidence type="ECO:0000313" key="5">
    <source>
        <dbReference type="EMBL" id="MDR6510916.1"/>
    </source>
</evidence>
<feature type="domain" description="HTH marR-type" evidence="4">
    <location>
        <begin position="24"/>
        <end position="156"/>
    </location>
</feature>